<organism evidence="10 11">
    <name type="scientific">Gambusia affinis</name>
    <name type="common">Western mosquitofish</name>
    <name type="synonym">Heterandria affinis</name>
    <dbReference type="NCBI Taxonomy" id="33528"/>
    <lineage>
        <taxon>Eukaryota</taxon>
        <taxon>Metazoa</taxon>
        <taxon>Chordata</taxon>
        <taxon>Craniata</taxon>
        <taxon>Vertebrata</taxon>
        <taxon>Euteleostomi</taxon>
        <taxon>Actinopterygii</taxon>
        <taxon>Neopterygii</taxon>
        <taxon>Teleostei</taxon>
        <taxon>Neoteleostei</taxon>
        <taxon>Acanthomorphata</taxon>
        <taxon>Ovalentaria</taxon>
        <taxon>Atherinomorphae</taxon>
        <taxon>Cyprinodontiformes</taxon>
        <taxon>Poeciliidae</taxon>
        <taxon>Poeciliinae</taxon>
        <taxon>Gambusia</taxon>
    </lineage>
</organism>
<accession>A0A315VZL1</accession>
<dbReference type="PROSITE" id="PS51059">
    <property type="entry name" value="PARP_CATALYTIC"/>
    <property type="match status" value="1"/>
</dbReference>
<evidence type="ECO:0000256" key="4">
    <source>
        <dbReference type="ARBA" id="ARBA00023027"/>
    </source>
</evidence>
<dbReference type="GO" id="GO:0003950">
    <property type="term" value="F:NAD+ poly-ADP-ribosyltransferase activity"/>
    <property type="evidence" value="ECO:0007669"/>
    <property type="project" value="UniProtKB-UniRule"/>
</dbReference>
<comment type="subcellular location">
    <subcellularLocation>
        <location evidence="1">Nucleus</location>
    </subcellularLocation>
</comment>
<feature type="domain" description="PARP catalytic" evidence="9">
    <location>
        <begin position="884"/>
        <end position="1080"/>
    </location>
</feature>
<dbReference type="SUPFAM" id="SSF56399">
    <property type="entry name" value="ADP-ribosylation"/>
    <property type="match status" value="1"/>
</dbReference>
<keyword evidence="5" id="KW-0539">Nucleus</keyword>
<evidence type="ECO:0000313" key="10">
    <source>
        <dbReference type="EMBL" id="PWA28915.1"/>
    </source>
</evidence>
<dbReference type="GO" id="GO:0003714">
    <property type="term" value="F:transcription corepressor activity"/>
    <property type="evidence" value="ECO:0007669"/>
    <property type="project" value="TreeGrafter"/>
</dbReference>
<dbReference type="PANTHER" id="PTHR14453">
    <property type="entry name" value="PARP/ZINC FINGER CCCH TYPE DOMAIN CONTAINING PROTEIN"/>
    <property type="match status" value="1"/>
</dbReference>
<comment type="caution">
    <text evidence="10">The sequence shown here is derived from an EMBL/GenBank/DDBJ whole genome shotgun (WGS) entry which is preliminary data.</text>
</comment>
<keyword evidence="11" id="KW-1185">Reference proteome</keyword>
<dbReference type="Proteomes" id="UP000250572">
    <property type="component" value="Unassembled WGS sequence"/>
</dbReference>
<dbReference type="GO" id="GO:0005737">
    <property type="term" value="C:cytoplasm"/>
    <property type="evidence" value="ECO:0007669"/>
    <property type="project" value="TreeGrafter"/>
</dbReference>
<keyword evidence="3 7" id="KW-0808">Transferase</keyword>
<evidence type="ECO:0000256" key="5">
    <source>
        <dbReference type="ARBA" id="ARBA00023242"/>
    </source>
</evidence>
<keyword evidence="2 7" id="KW-0328">Glycosyltransferase</keyword>
<dbReference type="FunFam" id="3.90.228.10:FF:000008">
    <property type="entry name" value="Poly [ADP-ribose] polymerase"/>
    <property type="match status" value="1"/>
</dbReference>
<dbReference type="EMBL" id="NHOQ01000739">
    <property type="protein sequence ID" value="PWA28915.1"/>
    <property type="molecule type" value="Genomic_DNA"/>
</dbReference>
<evidence type="ECO:0000256" key="6">
    <source>
        <dbReference type="ARBA" id="ARBA00024347"/>
    </source>
</evidence>
<dbReference type="EC" id="2.4.2.-" evidence="7"/>
<dbReference type="GO" id="GO:0005634">
    <property type="term" value="C:nucleus"/>
    <property type="evidence" value="ECO:0007669"/>
    <property type="project" value="UniProtKB-SubCell"/>
</dbReference>
<keyword evidence="4 7" id="KW-0520">NAD</keyword>
<evidence type="ECO:0000256" key="7">
    <source>
        <dbReference type="RuleBase" id="RU362114"/>
    </source>
</evidence>
<evidence type="ECO:0000313" key="11">
    <source>
        <dbReference type="Proteomes" id="UP000250572"/>
    </source>
</evidence>
<evidence type="ECO:0000256" key="2">
    <source>
        <dbReference type="ARBA" id="ARBA00022676"/>
    </source>
</evidence>
<proteinExistence type="inferred from homology"/>
<feature type="compositionally biased region" description="Polar residues" evidence="8">
    <location>
        <begin position="366"/>
        <end position="376"/>
    </location>
</feature>
<evidence type="ECO:0000256" key="3">
    <source>
        <dbReference type="ARBA" id="ARBA00022679"/>
    </source>
</evidence>
<evidence type="ECO:0000259" key="9">
    <source>
        <dbReference type="PROSITE" id="PS51059"/>
    </source>
</evidence>
<name>A0A315VZL1_GAMAF</name>
<dbReference type="GO" id="GO:0010629">
    <property type="term" value="P:negative regulation of gene expression"/>
    <property type="evidence" value="ECO:0007669"/>
    <property type="project" value="TreeGrafter"/>
</dbReference>
<evidence type="ECO:0000256" key="1">
    <source>
        <dbReference type="ARBA" id="ARBA00004123"/>
    </source>
</evidence>
<dbReference type="InterPro" id="IPR052056">
    <property type="entry name" value="Mono-ARTD/PARP"/>
</dbReference>
<feature type="region of interest" description="Disordered" evidence="8">
    <location>
        <begin position="346"/>
        <end position="386"/>
    </location>
</feature>
<gene>
    <name evidence="10" type="ORF">CCH79_00012855</name>
</gene>
<dbReference type="InterPro" id="IPR012317">
    <property type="entry name" value="Poly(ADP-ribose)pol_cat_dom"/>
</dbReference>
<comment type="similarity">
    <text evidence="6">Belongs to the ARTD/PARP family.</text>
</comment>
<dbReference type="AlphaFoldDB" id="A0A315VZL1"/>
<dbReference type="GO" id="GO:0070212">
    <property type="term" value="P:protein poly-ADP-ribosylation"/>
    <property type="evidence" value="ECO:0007669"/>
    <property type="project" value="TreeGrafter"/>
</dbReference>
<sequence length="1080" mass="120741">MDRNSAHLTADAAPIHLSISRSLPPSFVIKIPRYLNSSTWGRTPPLTRRRHSTLFRFDCGVTRLGENPTRETHSAVVVDCVSLIAISTWMLPSCIASRSHTQRAVEFSATSSCDDGGRFLSQAVMLVRPSRTSCWKPASIPAFRSSHFLSWTSCAEGKNSVTVKDVGGSHHFPLFGRDSFTVNSGRTLEELDFGGTTGAGTLNELDPGFLKKSFVIGHRDAESSSLVVGPVEKPLRNQNHNQTTQEAVLSGGRSVISQSLREATPLTPECCRSRYSVPLSVLSPGVFYFRLPCDLLPGPQWLFPFVPPEFYCFTTGILHKETSGSKIPTTGDKSSPQSLIHLRGDLNPVQDSRDSGGGSEKPTTLDVLTTERNSNIKQKKDPGHREEQFRVMNDFAKGQRLSYPKVDILRNTNIVILKGPGNIRPTNPHGQNTSDLERRINLPQDVITFIKSSNAVRKYQTLFQQRFRNPVFIEVGSDLVLFCKCAHDLDEAQAELVGDLSVEIVKLQGAATAPPDTDRIKETLMKAKTVLNRDELRVDFSFIPGQGATTVAKVRLVGYAEYVKNLRDVLQDYLLNQVFTKEVLNLQHPEMVDCFGKILELISIKQTQVTLKQSLQPKPCVTISGPRCHVQEAHKALRSGLASLTLEKLVLDGPGAVRYFQAEGKTSKELVESSCKVLIQERQVSAPRQFIFSTPSLRHTTTTSQQSCFLFVGLQRQNVDAALTKIKNLYQDHSATKTFTNQDLADLTEEDIKKLMNLVETQDLYVQENPLSQGGLTVSGLKAGVNQVNQMLQTLIPLRKELRAKEEESLYPGIAWCILGQNGNWERLPKTGNYNLEKKNITKGIVDAHGVSWSVNLLKMEARRDLTGQTAKLKRLENLPDFTFPLYWDKMSKTQDLEQVLLDPLSAEHRTVQQAFNQTAHNKTIVKIERLQNVHLRRTYEMQKKHISEKNKNEGGMVERLLYHGTSQENLNSIKTKGFNRSFSGKHATAYGQGTYFAVNAGYSVSYAHPAADGTQTMFVARVLTGLFTQGRSDMRIPPPRNSQQPHDRYDSLVDNINNPSMFVVFHDNQAYPDYLITFR</sequence>
<dbReference type="CDD" id="cd01439">
    <property type="entry name" value="TCCD_inducible_PARP_like"/>
    <property type="match status" value="1"/>
</dbReference>
<dbReference type="GO" id="GO:1990404">
    <property type="term" value="F:NAD+-protein mono-ADP-ribosyltransferase activity"/>
    <property type="evidence" value="ECO:0007669"/>
    <property type="project" value="TreeGrafter"/>
</dbReference>
<reference evidence="10 11" key="1">
    <citation type="journal article" date="2018" name="G3 (Bethesda)">
        <title>A High-Quality Reference Genome for the Invasive Mosquitofish Gambusia affinis Using a Chicago Library.</title>
        <authorList>
            <person name="Hoffberg S.L."/>
            <person name="Troendle N.J."/>
            <person name="Glenn T.C."/>
            <person name="Mahmud O."/>
            <person name="Louha S."/>
            <person name="Chalopin D."/>
            <person name="Bennetzen J.L."/>
            <person name="Mauricio R."/>
        </authorList>
    </citation>
    <scope>NUCLEOTIDE SEQUENCE [LARGE SCALE GENOMIC DNA]</scope>
    <source>
        <strain evidence="10">NE01/NJP1002.9</strain>
        <tissue evidence="10">Muscle</tissue>
    </source>
</reference>
<protein>
    <recommendedName>
        <fullName evidence="7">Poly [ADP-ribose] polymerase</fullName>
        <shortName evidence="7">PARP</shortName>
        <ecNumber evidence="7">2.4.2.-</ecNumber>
    </recommendedName>
</protein>
<evidence type="ECO:0000256" key="8">
    <source>
        <dbReference type="SAM" id="MobiDB-lite"/>
    </source>
</evidence>
<dbReference type="Gene3D" id="3.90.228.10">
    <property type="match status" value="1"/>
</dbReference>
<dbReference type="PANTHER" id="PTHR14453:SF107">
    <property type="entry name" value="POLY [ADP-RIBOSE] POLYMERASE"/>
    <property type="match status" value="1"/>
</dbReference>
<dbReference type="Pfam" id="PF00644">
    <property type="entry name" value="PARP"/>
    <property type="match status" value="1"/>
</dbReference>